<keyword evidence="11 12" id="KW-0131">Cell cycle</keyword>
<organism evidence="16 17">
    <name type="scientific">Bacillus thermozeamaize</name>
    <dbReference type="NCBI Taxonomy" id="230954"/>
    <lineage>
        <taxon>Bacteria</taxon>
        <taxon>Bacillati</taxon>
        <taxon>Bacillota</taxon>
        <taxon>Bacilli</taxon>
        <taxon>Bacillales</taxon>
        <taxon>Bacillaceae</taxon>
        <taxon>Bacillus</taxon>
    </lineage>
</organism>
<keyword evidence="6" id="KW-0997">Cell inner membrane</keyword>
<dbReference type="InterPro" id="IPR047590">
    <property type="entry name" value="FtsX_proteobact-type"/>
</dbReference>
<dbReference type="InterPro" id="IPR058204">
    <property type="entry name" value="FtsX_firmicutes-type"/>
</dbReference>
<name>A0A1Y3PN45_9BACI</name>
<evidence type="ECO:0000259" key="14">
    <source>
        <dbReference type="Pfam" id="PF02687"/>
    </source>
</evidence>
<keyword evidence="5 12" id="KW-1003">Cell membrane</keyword>
<comment type="subcellular location">
    <subcellularLocation>
        <location evidence="1">Cell inner membrane</location>
        <topology evidence="1">Multi-pass membrane protein</topology>
    </subcellularLocation>
    <subcellularLocation>
        <location evidence="12">Cell membrane</location>
    </subcellularLocation>
</comment>
<evidence type="ECO:0000313" key="17">
    <source>
        <dbReference type="Proteomes" id="UP000196475"/>
    </source>
</evidence>
<dbReference type="Pfam" id="PF18075">
    <property type="entry name" value="FtsX_ECD"/>
    <property type="match status" value="1"/>
</dbReference>
<dbReference type="GO" id="GO:0005886">
    <property type="term" value="C:plasma membrane"/>
    <property type="evidence" value="ECO:0007669"/>
    <property type="project" value="UniProtKB-SubCell"/>
</dbReference>
<accession>A0A1Y3PN45</accession>
<evidence type="ECO:0000256" key="12">
    <source>
        <dbReference type="PIRNR" id="PIRNR003097"/>
    </source>
</evidence>
<reference evidence="17" key="1">
    <citation type="submission" date="2016-06" db="EMBL/GenBank/DDBJ databases">
        <authorList>
            <person name="Nascimento L."/>
            <person name="Pereira R.V."/>
            <person name="Martins L.F."/>
            <person name="Quaggio R.B."/>
            <person name="Silva A.M."/>
            <person name="Setubal J.C."/>
        </authorList>
    </citation>
    <scope>NUCLEOTIDE SEQUENCE [LARGE SCALE GENOMIC DNA]</scope>
</reference>
<keyword evidence="7 12" id="KW-0132">Cell division</keyword>
<dbReference type="Proteomes" id="UP000196475">
    <property type="component" value="Unassembled WGS sequence"/>
</dbReference>
<dbReference type="InterPro" id="IPR040690">
    <property type="entry name" value="FtsX_ECD"/>
</dbReference>
<dbReference type="PIRSF" id="PIRSF003097">
    <property type="entry name" value="FtsX"/>
    <property type="match status" value="1"/>
</dbReference>
<comment type="similarity">
    <text evidence="2 12">Belongs to the ABC-4 integral membrane protein family. FtsX subfamily.</text>
</comment>
<evidence type="ECO:0000256" key="8">
    <source>
        <dbReference type="ARBA" id="ARBA00022692"/>
    </source>
</evidence>
<evidence type="ECO:0000256" key="7">
    <source>
        <dbReference type="ARBA" id="ARBA00022618"/>
    </source>
</evidence>
<evidence type="ECO:0000256" key="10">
    <source>
        <dbReference type="ARBA" id="ARBA00023136"/>
    </source>
</evidence>
<proteinExistence type="inferred from homology"/>
<keyword evidence="9 13" id="KW-1133">Transmembrane helix</keyword>
<evidence type="ECO:0000313" key="16">
    <source>
        <dbReference type="EMBL" id="OUM88802.1"/>
    </source>
</evidence>
<dbReference type="InterPro" id="IPR003838">
    <property type="entry name" value="ABC3_permease_C"/>
</dbReference>
<comment type="function">
    <text evidence="12">Part of the ABC transporter FtsEX involved in asymmetric cellular division facilitating the initiation of sporulation.</text>
</comment>
<feature type="transmembrane region" description="Helical" evidence="13">
    <location>
        <begin position="267"/>
        <end position="291"/>
    </location>
</feature>
<evidence type="ECO:0000256" key="2">
    <source>
        <dbReference type="ARBA" id="ARBA00007379"/>
    </source>
</evidence>
<sequence>MIANRLLRALRDGLKSIVRNGWMSFASVNAVALSMLILGLFYLLVSNINHFTSTVEDQVEMKVYMELTAGEQETKQLEERLRNDPAVKEVQFIPKEKGLEQFSESLGERGQLLEGLKEENPLPDAFLVRTYEPQQIAPLAEQLKRLETVRNVNYGQEYVDKLLSFTDAVRWVGLILVALLAVTAVFLISNTIRITIFSRRQEIEIMKLVGATNWFVRGPFLVEGILLGVFGALIPALLLGIGYSVMVDKSQATLAMYSIELLPVYPLTLQLTGILLLFGACIGGGGSWISVSRFLRV</sequence>
<evidence type="ECO:0000256" key="13">
    <source>
        <dbReference type="SAM" id="Phobius"/>
    </source>
</evidence>
<dbReference type="AlphaFoldDB" id="A0A1Y3PN45"/>
<keyword evidence="8 13" id="KW-0812">Transmembrane</keyword>
<dbReference type="PANTHER" id="PTHR47755">
    <property type="entry name" value="CELL DIVISION PROTEIN FTSX"/>
    <property type="match status" value="1"/>
</dbReference>
<evidence type="ECO:0000256" key="4">
    <source>
        <dbReference type="ARBA" id="ARBA00021907"/>
    </source>
</evidence>
<dbReference type="GO" id="GO:0051301">
    <property type="term" value="P:cell division"/>
    <property type="evidence" value="ECO:0007669"/>
    <property type="project" value="UniProtKB-KW"/>
</dbReference>
<feature type="domain" description="FtsX extracellular" evidence="15">
    <location>
        <begin position="59"/>
        <end position="152"/>
    </location>
</feature>
<evidence type="ECO:0000256" key="11">
    <source>
        <dbReference type="ARBA" id="ARBA00023306"/>
    </source>
</evidence>
<evidence type="ECO:0000256" key="9">
    <source>
        <dbReference type="ARBA" id="ARBA00022989"/>
    </source>
</evidence>
<feature type="transmembrane region" description="Helical" evidence="13">
    <location>
        <begin position="21"/>
        <end position="45"/>
    </location>
</feature>
<feature type="transmembrane region" description="Helical" evidence="13">
    <location>
        <begin position="225"/>
        <end position="247"/>
    </location>
</feature>
<keyword evidence="10 12" id="KW-0472">Membrane</keyword>
<dbReference type="NCBIfam" id="NF038347">
    <property type="entry name" value="FtsX_Gpos"/>
    <property type="match status" value="1"/>
</dbReference>
<dbReference type="Pfam" id="PF02687">
    <property type="entry name" value="FtsX"/>
    <property type="match status" value="1"/>
</dbReference>
<dbReference type="Gene3D" id="3.30.70.3040">
    <property type="match status" value="1"/>
</dbReference>
<dbReference type="PANTHER" id="PTHR47755:SF1">
    <property type="entry name" value="CELL DIVISION PROTEIN FTSX"/>
    <property type="match status" value="1"/>
</dbReference>
<protein>
    <recommendedName>
        <fullName evidence="4 12">Cell division protein FtsX</fullName>
    </recommendedName>
</protein>
<evidence type="ECO:0000256" key="3">
    <source>
        <dbReference type="ARBA" id="ARBA00011160"/>
    </source>
</evidence>
<dbReference type="InterPro" id="IPR004513">
    <property type="entry name" value="FtsX"/>
</dbReference>
<dbReference type="NCBIfam" id="TIGR00439">
    <property type="entry name" value="FtsX_Gneg"/>
    <property type="match status" value="1"/>
</dbReference>
<evidence type="ECO:0000259" key="15">
    <source>
        <dbReference type="Pfam" id="PF18075"/>
    </source>
</evidence>
<comment type="subunit">
    <text evidence="3">Forms a membrane-associated complex with FtsE.</text>
</comment>
<feature type="transmembrane region" description="Helical" evidence="13">
    <location>
        <begin position="171"/>
        <end position="192"/>
    </location>
</feature>
<gene>
    <name evidence="16" type="ORF">BAA01_14330</name>
</gene>
<evidence type="ECO:0000256" key="5">
    <source>
        <dbReference type="ARBA" id="ARBA00022475"/>
    </source>
</evidence>
<comment type="caution">
    <text evidence="16">The sequence shown here is derived from an EMBL/GenBank/DDBJ whole genome shotgun (WGS) entry which is preliminary data.</text>
</comment>
<evidence type="ECO:0000256" key="6">
    <source>
        <dbReference type="ARBA" id="ARBA00022519"/>
    </source>
</evidence>
<evidence type="ECO:0000256" key="1">
    <source>
        <dbReference type="ARBA" id="ARBA00004429"/>
    </source>
</evidence>
<dbReference type="EMBL" id="LZRT01000056">
    <property type="protein sequence ID" value="OUM88802.1"/>
    <property type="molecule type" value="Genomic_DNA"/>
</dbReference>
<feature type="domain" description="ABC3 transporter permease C-terminal" evidence="14">
    <location>
        <begin position="175"/>
        <end position="296"/>
    </location>
</feature>